<feature type="domain" description="Putative plant transposon protein" evidence="2">
    <location>
        <begin position="229"/>
        <end position="351"/>
    </location>
</feature>
<dbReference type="GO" id="GO:0009579">
    <property type="term" value="C:thylakoid"/>
    <property type="evidence" value="ECO:0000318"/>
    <property type="project" value="GO_Central"/>
</dbReference>
<dbReference type="GO" id="GO:0009523">
    <property type="term" value="C:photosystem II"/>
    <property type="evidence" value="ECO:0000318"/>
    <property type="project" value="GO_Central"/>
</dbReference>
<feature type="region of interest" description="Disordered" evidence="1">
    <location>
        <begin position="159"/>
        <end position="194"/>
    </location>
</feature>
<dbReference type="PANTHER" id="PTHR33180">
    <property type="entry name" value="PHOTOSYSTEM II CP43 REACTION CENTER PROTEIN"/>
    <property type="match status" value="1"/>
</dbReference>
<dbReference type="InParanoid" id="M1DIS4"/>
<reference evidence="3" key="2">
    <citation type="submission" date="2015-06" db="UniProtKB">
        <authorList>
            <consortium name="EnsemblPlants"/>
        </authorList>
    </citation>
    <scope>IDENTIFICATION</scope>
    <source>
        <strain evidence="3">DM1-3 516 R44</strain>
    </source>
</reference>
<protein>
    <recommendedName>
        <fullName evidence="2">Putative plant transposon protein domain-containing protein</fullName>
    </recommendedName>
</protein>
<accession>M1DIS4</accession>
<dbReference type="PaxDb" id="4113-PGSC0003DMT400089715"/>
<dbReference type="AlphaFoldDB" id="M1DIS4"/>
<dbReference type="Proteomes" id="UP000011115">
    <property type="component" value="Unassembled WGS sequence"/>
</dbReference>
<dbReference type="PANTHER" id="PTHR33180:SF31">
    <property type="entry name" value="POLYPROTEIN PROTEIN"/>
    <property type="match status" value="1"/>
</dbReference>
<evidence type="ECO:0000313" key="4">
    <source>
        <dbReference type="Proteomes" id="UP000011115"/>
    </source>
</evidence>
<dbReference type="Gramene" id="PGSC0003DMT400089715">
    <property type="protein sequence ID" value="PGSC0003DMT400089715"/>
    <property type="gene ID" value="PGSC0003DMG400039286"/>
</dbReference>
<proteinExistence type="predicted"/>
<evidence type="ECO:0000259" key="2">
    <source>
        <dbReference type="Pfam" id="PF20167"/>
    </source>
</evidence>
<organism evidence="3 4">
    <name type="scientific">Solanum tuberosum</name>
    <name type="common">Potato</name>
    <dbReference type="NCBI Taxonomy" id="4113"/>
    <lineage>
        <taxon>Eukaryota</taxon>
        <taxon>Viridiplantae</taxon>
        <taxon>Streptophyta</taxon>
        <taxon>Embryophyta</taxon>
        <taxon>Tracheophyta</taxon>
        <taxon>Spermatophyta</taxon>
        <taxon>Magnoliopsida</taxon>
        <taxon>eudicotyledons</taxon>
        <taxon>Gunneridae</taxon>
        <taxon>Pentapetalae</taxon>
        <taxon>asterids</taxon>
        <taxon>lamiids</taxon>
        <taxon>Solanales</taxon>
        <taxon>Solanaceae</taxon>
        <taxon>Solanoideae</taxon>
        <taxon>Solaneae</taxon>
        <taxon>Solanum</taxon>
    </lineage>
</organism>
<name>M1DIS4_SOLTU</name>
<feature type="compositionally biased region" description="Pro residues" evidence="1">
    <location>
        <begin position="182"/>
        <end position="192"/>
    </location>
</feature>
<dbReference type="EnsemblPlants" id="PGSC0003DMT400089715">
    <property type="protein sequence ID" value="PGSC0003DMT400089715"/>
    <property type="gene ID" value="PGSC0003DMG400039286"/>
</dbReference>
<evidence type="ECO:0000313" key="3">
    <source>
        <dbReference type="EnsemblPlants" id="PGSC0003DMT400089715"/>
    </source>
</evidence>
<dbReference type="HOGENOM" id="CLU_029307_12_2_1"/>
<keyword evidence="4" id="KW-1185">Reference proteome</keyword>
<dbReference type="Pfam" id="PF20167">
    <property type="entry name" value="Transposase_32"/>
    <property type="match status" value="1"/>
</dbReference>
<sequence>MAEKNQEEEKDFMMAALMTQMDELAKKVRELDVQCIKKDRYIPPHELRKSKNKGDGQTEAILTLLLRKANTQDRVLEELRENVVLLNHMSTCHAKVKVSIVIEVQVSPISESPKRSATLIHTVVKLKKLSHQRTQIMESDNDELVVARRAELRSKNLNDPSRIRTPEVTTSPPPVREQAMVPVPPVQGPPPKSMNRLKMEGLRTILEEKCLFMDGVIDRYPEIMRCLKSHNFQIFTKAHGPYIPSWVKKFYSAYNELIPYGKKPIAKFKLVDCVVIRGKKVQCDSPAINVVLGCTATLEDNSQVMIRRTPLEAMKEWLAPLISDGTPKLLEAGTVIEKKDLNVAARCLAVVASRAPITQASFFQMGQLAQTVDRRATNLETSITSLIQTSLTNVVTQMRATIDALEARIAVCEHDQGATDEVTSLKVVITAED</sequence>
<dbReference type="InterPro" id="IPR046796">
    <property type="entry name" value="Transposase_32_dom"/>
</dbReference>
<reference evidence="4" key="1">
    <citation type="journal article" date="2011" name="Nature">
        <title>Genome sequence and analysis of the tuber crop potato.</title>
        <authorList>
            <consortium name="The Potato Genome Sequencing Consortium"/>
        </authorList>
    </citation>
    <scope>NUCLEOTIDE SEQUENCE [LARGE SCALE GENOMIC DNA]</scope>
    <source>
        <strain evidence="4">cv. DM1-3 516 R44</strain>
    </source>
</reference>
<evidence type="ECO:0000256" key="1">
    <source>
        <dbReference type="SAM" id="MobiDB-lite"/>
    </source>
</evidence>